<evidence type="ECO:0000256" key="3">
    <source>
        <dbReference type="ARBA" id="ARBA00022729"/>
    </source>
</evidence>
<keyword evidence="3" id="KW-0732">Signal</keyword>
<accession>A0A1J4NSU1</accession>
<comment type="caution">
    <text evidence="5">The sequence shown here is derived from an EMBL/GenBank/DDBJ whole genome shotgun (WGS) entry which is preliminary data.</text>
</comment>
<dbReference type="Pfam" id="PF13407">
    <property type="entry name" value="Peripla_BP_4"/>
    <property type="match status" value="1"/>
</dbReference>
<dbReference type="OrthoDB" id="9813037at2"/>
<protein>
    <submittedName>
        <fullName evidence="5">Sugar ABC transporter substrate-binding protein</fullName>
    </submittedName>
</protein>
<dbReference type="SUPFAM" id="SSF53822">
    <property type="entry name" value="Periplasmic binding protein-like I"/>
    <property type="match status" value="1"/>
</dbReference>
<evidence type="ECO:0000256" key="1">
    <source>
        <dbReference type="ARBA" id="ARBA00004196"/>
    </source>
</evidence>
<dbReference type="GO" id="GO:0030313">
    <property type="term" value="C:cell envelope"/>
    <property type="evidence" value="ECO:0007669"/>
    <property type="project" value="UniProtKB-SubCell"/>
</dbReference>
<dbReference type="EMBL" id="LAVA02000058">
    <property type="protein sequence ID" value="OIJ65403.1"/>
    <property type="molecule type" value="Genomic_DNA"/>
</dbReference>
<dbReference type="InterPro" id="IPR028082">
    <property type="entry name" value="Peripla_BP_I"/>
</dbReference>
<name>A0A1J4NSU1_9ACTN</name>
<organism evidence="5 6">
    <name type="scientific">Streptomyces mangrovisoli</name>
    <dbReference type="NCBI Taxonomy" id="1428628"/>
    <lineage>
        <taxon>Bacteria</taxon>
        <taxon>Bacillati</taxon>
        <taxon>Actinomycetota</taxon>
        <taxon>Actinomycetes</taxon>
        <taxon>Kitasatosporales</taxon>
        <taxon>Streptomycetaceae</taxon>
        <taxon>Streptomyces</taxon>
    </lineage>
</organism>
<dbReference type="AlphaFoldDB" id="A0A1J4NSU1"/>
<comment type="similarity">
    <text evidence="2">Belongs to the bacterial solute-binding protein 2 family.</text>
</comment>
<dbReference type="Proteomes" id="UP000034196">
    <property type="component" value="Unassembled WGS sequence"/>
</dbReference>
<proteinExistence type="inferred from homology"/>
<dbReference type="Gene3D" id="3.40.50.2300">
    <property type="match status" value="2"/>
</dbReference>
<dbReference type="RefSeq" id="WP_046589863.1">
    <property type="nucleotide sequence ID" value="NZ_LAVA02000058.1"/>
</dbReference>
<dbReference type="InterPro" id="IPR025997">
    <property type="entry name" value="SBP_2_dom"/>
</dbReference>
<dbReference type="GO" id="GO:0030246">
    <property type="term" value="F:carbohydrate binding"/>
    <property type="evidence" value="ECO:0007669"/>
    <property type="project" value="UniProtKB-ARBA"/>
</dbReference>
<reference evidence="5" key="1">
    <citation type="submission" date="2016-10" db="EMBL/GenBank/DDBJ databases">
        <title>Genome sequence of Streptomyces mangrovisoli MUSC 149.</title>
        <authorList>
            <person name="Lee L.-H."/>
            <person name="Ser H.-L."/>
        </authorList>
    </citation>
    <scope>NUCLEOTIDE SEQUENCE [LARGE SCALE GENOMIC DNA]</scope>
    <source>
        <strain evidence="5">MUSC 149</strain>
    </source>
</reference>
<comment type="subcellular location">
    <subcellularLocation>
        <location evidence="1">Cell envelope</location>
    </subcellularLocation>
</comment>
<dbReference type="STRING" id="1428628.WN71_024360"/>
<evidence type="ECO:0000256" key="2">
    <source>
        <dbReference type="ARBA" id="ARBA00007639"/>
    </source>
</evidence>
<dbReference type="CDD" id="cd01536">
    <property type="entry name" value="PBP1_ABC_sugar_binding-like"/>
    <property type="match status" value="1"/>
</dbReference>
<gene>
    <name evidence="5" type="ORF">WN71_024360</name>
</gene>
<evidence type="ECO:0000313" key="5">
    <source>
        <dbReference type="EMBL" id="OIJ65403.1"/>
    </source>
</evidence>
<dbReference type="PANTHER" id="PTHR46847">
    <property type="entry name" value="D-ALLOSE-BINDING PERIPLASMIC PROTEIN-RELATED"/>
    <property type="match status" value="1"/>
</dbReference>
<feature type="domain" description="Periplasmic binding protein" evidence="4">
    <location>
        <begin position="55"/>
        <end position="292"/>
    </location>
</feature>
<dbReference type="PANTHER" id="PTHR46847:SF1">
    <property type="entry name" value="D-ALLOSE-BINDING PERIPLASMIC PROTEIN-RELATED"/>
    <property type="match status" value="1"/>
</dbReference>
<evidence type="ECO:0000259" key="4">
    <source>
        <dbReference type="Pfam" id="PF13407"/>
    </source>
</evidence>
<sequence length="324" mass="33295">MSSTPSPRRSLLASGLAAGLLLSGCGLIKDDAASGAASGPLTLGLVNGGTTRFDTCLQEAVENDARYNLAHLVTAHSQHDADSELAAVQDMIDRKVDAIILQPVSAAALQDDLAKARKADVPVFLISVAPDDTSGILGAVVADLTGVGALDARWIGQDAAKATVQVGVIGGSSGSASDQLEDGFRKALPANASVVDDKSGRYDPAVAAKVARQMIEAHPGLQYAFVANEDMALAARTAFDEHGGGQVKIVSVDGTDEALAALKDGRLSATVSNSAADTGTLAVENTLSLLRKDKPVDKITKARIRLITRPNADTAPVYCPSDDS</sequence>
<keyword evidence="6" id="KW-1185">Reference proteome</keyword>
<evidence type="ECO:0000313" key="6">
    <source>
        <dbReference type="Proteomes" id="UP000034196"/>
    </source>
</evidence>